<dbReference type="Proteomes" id="UP000268014">
    <property type="component" value="Unassembled WGS sequence"/>
</dbReference>
<dbReference type="AlphaFoldDB" id="A0A0N4W8L2"/>
<dbReference type="EMBL" id="UZAF01016510">
    <property type="protein sequence ID" value="VDO29323.1"/>
    <property type="molecule type" value="Genomic_DNA"/>
</dbReference>
<protein>
    <submittedName>
        <fullName evidence="2 4">Uncharacterized protein</fullName>
    </submittedName>
</protein>
<reference evidence="4" key="1">
    <citation type="submission" date="2017-02" db="UniProtKB">
        <authorList>
            <consortium name="WormBaseParasite"/>
        </authorList>
    </citation>
    <scope>IDENTIFICATION</scope>
</reference>
<reference evidence="2 3" key="2">
    <citation type="submission" date="2018-11" db="EMBL/GenBank/DDBJ databases">
        <authorList>
            <consortium name="Pathogen Informatics"/>
        </authorList>
    </citation>
    <scope>NUCLEOTIDE SEQUENCE [LARGE SCALE GENOMIC DNA]</scope>
    <source>
        <strain evidence="2 3">MHpl1</strain>
    </source>
</reference>
<gene>
    <name evidence="2" type="ORF">HPLM_LOCUS6545</name>
</gene>
<evidence type="ECO:0000256" key="1">
    <source>
        <dbReference type="SAM" id="MobiDB-lite"/>
    </source>
</evidence>
<organism evidence="4">
    <name type="scientific">Haemonchus placei</name>
    <name type="common">Barber's pole worm</name>
    <dbReference type="NCBI Taxonomy" id="6290"/>
    <lineage>
        <taxon>Eukaryota</taxon>
        <taxon>Metazoa</taxon>
        <taxon>Ecdysozoa</taxon>
        <taxon>Nematoda</taxon>
        <taxon>Chromadorea</taxon>
        <taxon>Rhabditida</taxon>
        <taxon>Rhabditina</taxon>
        <taxon>Rhabditomorpha</taxon>
        <taxon>Strongyloidea</taxon>
        <taxon>Trichostrongylidae</taxon>
        <taxon>Haemonchus</taxon>
    </lineage>
</organism>
<evidence type="ECO:0000313" key="4">
    <source>
        <dbReference type="WBParaSite" id="HPLM_0000655301-mRNA-1"/>
    </source>
</evidence>
<evidence type="ECO:0000313" key="3">
    <source>
        <dbReference type="Proteomes" id="UP000268014"/>
    </source>
</evidence>
<dbReference type="WBParaSite" id="HPLM_0000655301-mRNA-1">
    <property type="protein sequence ID" value="HPLM_0000655301-mRNA-1"/>
    <property type="gene ID" value="HPLM_0000655301"/>
</dbReference>
<name>A0A0N4W8L2_HAEPC</name>
<sequence>MPNKPNTKHPDITPHNLKEEETRTGVPVENSEVLPQTTYFLAEASALSP</sequence>
<evidence type="ECO:0000313" key="2">
    <source>
        <dbReference type="EMBL" id="VDO29323.1"/>
    </source>
</evidence>
<accession>A0A0N4W8L2</accession>
<feature type="compositionally biased region" description="Basic and acidic residues" evidence="1">
    <location>
        <begin position="8"/>
        <end position="23"/>
    </location>
</feature>
<proteinExistence type="predicted"/>
<feature type="region of interest" description="Disordered" evidence="1">
    <location>
        <begin position="1"/>
        <end position="30"/>
    </location>
</feature>
<keyword evidence="3" id="KW-1185">Reference proteome</keyword>